<keyword evidence="2" id="KW-1185">Reference proteome</keyword>
<accession>A0ACC3SEL8</accession>
<dbReference type="EMBL" id="JAMKPW020000014">
    <property type="protein sequence ID" value="KAK8211296.1"/>
    <property type="molecule type" value="Genomic_DNA"/>
</dbReference>
<name>A0ACC3SEL8_9PEZI</name>
<evidence type="ECO:0000313" key="1">
    <source>
        <dbReference type="EMBL" id="KAK8211296.1"/>
    </source>
</evidence>
<organism evidence="1 2">
    <name type="scientific">Zalaria obscura</name>
    <dbReference type="NCBI Taxonomy" id="2024903"/>
    <lineage>
        <taxon>Eukaryota</taxon>
        <taxon>Fungi</taxon>
        <taxon>Dikarya</taxon>
        <taxon>Ascomycota</taxon>
        <taxon>Pezizomycotina</taxon>
        <taxon>Dothideomycetes</taxon>
        <taxon>Dothideomycetidae</taxon>
        <taxon>Dothideales</taxon>
        <taxon>Zalariaceae</taxon>
        <taxon>Zalaria</taxon>
    </lineage>
</organism>
<sequence>MAPTFHRGDVIILGNKTSAIQAGDIPVVCFPGYPLPMVHRAIMVFNEEFEDEGTIRFRHLIRIKGDNNQLDDPSLYPLEYTANSLFRLPNPNMPSISTIAISAAALLTMVQYCPATFLAAIPAAVSAGIGAAGAVVGAAGAVTGGVSTALHNSKRDEFHSLITGKFDEGNPVPMGSDSIQFTNLSDDDITAIQNALDANS</sequence>
<comment type="caution">
    <text evidence="1">The sequence shown here is derived from an EMBL/GenBank/DDBJ whole genome shotgun (WGS) entry which is preliminary data.</text>
</comment>
<reference evidence="1" key="1">
    <citation type="submission" date="2024-02" db="EMBL/GenBank/DDBJ databases">
        <title>Metagenome Assembled Genome of Zalaria obscura JY119.</title>
        <authorList>
            <person name="Vighnesh L."/>
            <person name="Jagadeeshwari U."/>
            <person name="Venkata Ramana C."/>
            <person name="Sasikala C."/>
        </authorList>
    </citation>
    <scope>NUCLEOTIDE SEQUENCE</scope>
    <source>
        <strain evidence="1">JY119</strain>
    </source>
</reference>
<dbReference type="Proteomes" id="UP001320706">
    <property type="component" value="Unassembled WGS sequence"/>
</dbReference>
<gene>
    <name evidence="1" type="ORF">M8818_003263</name>
</gene>
<protein>
    <submittedName>
        <fullName evidence="1">Uncharacterized protein</fullName>
    </submittedName>
</protein>
<evidence type="ECO:0000313" key="2">
    <source>
        <dbReference type="Proteomes" id="UP001320706"/>
    </source>
</evidence>
<proteinExistence type="predicted"/>